<organism evidence="2 3">
    <name type="scientific">Bifidobacterium bombi DSM 19703</name>
    <dbReference type="NCBI Taxonomy" id="1341695"/>
    <lineage>
        <taxon>Bacteria</taxon>
        <taxon>Bacillati</taxon>
        <taxon>Actinomycetota</taxon>
        <taxon>Actinomycetes</taxon>
        <taxon>Bifidobacteriales</taxon>
        <taxon>Bifidobacteriaceae</taxon>
        <taxon>Bifidobacterium</taxon>
    </lineage>
</organism>
<feature type="region of interest" description="Disordered" evidence="1">
    <location>
        <begin position="1"/>
        <end position="28"/>
    </location>
</feature>
<proteinExistence type="predicted"/>
<name>A0A080N2C1_9BIFI</name>
<dbReference type="eggNOG" id="ENOG5032AI7">
    <property type="taxonomic scope" value="Bacteria"/>
</dbReference>
<feature type="compositionally biased region" description="Basic and acidic residues" evidence="1">
    <location>
        <begin position="14"/>
        <end position="28"/>
    </location>
</feature>
<evidence type="ECO:0000256" key="1">
    <source>
        <dbReference type="SAM" id="MobiDB-lite"/>
    </source>
</evidence>
<reference evidence="2 3" key="1">
    <citation type="journal article" date="2014" name="Appl. Environ. Microbiol.">
        <title>Genomic encyclopedia of type strains of the genus Bifidobacterium.</title>
        <authorList>
            <person name="Milani C."/>
            <person name="Lugli G.A."/>
            <person name="Duranti S."/>
            <person name="Turroni F."/>
            <person name="Bottacini F."/>
            <person name="Mangifesta M."/>
            <person name="Sanchez B."/>
            <person name="Viappiani A."/>
            <person name="Mancabelli L."/>
            <person name="Taminiau B."/>
            <person name="Delcenserie V."/>
            <person name="Barrangou R."/>
            <person name="Margolles A."/>
            <person name="van Sinderen D."/>
            <person name="Ventura M."/>
        </authorList>
    </citation>
    <scope>NUCLEOTIDE SEQUENCE [LARGE SCALE GENOMIC DNA]</scope>
    <source>
        <strain evidence="2 3">DSM 19703</strain>
    </source>
</reference>
<evidence type="ECO:0000313" key="3">
    <source>
        <dbReference type="Proteomes" id="UP000028730"/>
    </source>
</evidence>
<feature type="compositionally biased region" description="Polar residues" evidence="1">
    <location>
        <begin position="1"/>
        <end position="13"/>
    </location>
</feature>
<dbReference type="Proteomes" id="UP000028730">
    <property type="component" value="Unassembled WGS sequence"/>
</dbReference>
<sequence>MTNIDGMRSTSGDGQERDEGNGFNEEANRHRWDGTVKVELSYAPVRYHCVSCFPCKMSQGRCEQIALHSCRLACMSLDVVRGRMPLKNLERRMTWPCINKLDTMSKLLEIQMTMDSELRNRLDRYPTVPKLIDMVFKSGTTLEAAVCVQLGWSTYWVNLVLRYQGSRWICDFADLG</sequence>
<comment type="caution">
    <text evidence="2">The sequence shown here is derived from an EMBL/GenBank/DDBJ whole genome shotgun (WGS) entry which is preliminary data.</text>
</comment>
<dbReference type="AlphaFoldDB" id="A0A080N2C1"/>
<accession>A0A080N2C1</accession>
<protein>
    <submittedName>
        <fullName evidence="2">Uncharacterized protein</fullName>
    </submittedName>
</protein>
<gene>
    <name evidence="2" type="ORF">BBOMB_0434</name>
</gene>
<dbReference type="STRING" id="1341695.BBOMB_0434"/>
<keyword evidence="3" id="KW-1185">Reference proteome</keyword>
<evidence type="ECO:0000313" key="2">
    <source>
        <dbReference type="EMBL" id="KFF31102.1"/>
    </source>
</evidence>
<dbReference type="EMBL" id="ATLK01000001">
    <property type="protein sequence ID" value="KFF31102.1"/>
    <property type="molecule type" value="Genomic_DNA"/>
</dbReference>